<dbReference type="AlphaFoldDB" id="A0A8J2RIM9"/>
<proteinExistence type="predicted"/>
<dbReference type="SUPFAM" id="SSF69318">
    <property type="entry name" value="Integrin alpha N-terminal domain"/>
    <property type="match status" value="1"/>
</dbReference>
<keyword evidence="2" id="KW-1185">Reference proteome</keyword>
<dbReference type="Proteomes" id="UP000789390">
    <property type="component" value="Unassembled WGS sequence"/>
</dbReference>
<reference evidence="1" key="1">
    <citation type="submission" date="2021-11" db="EMBL/GenBank/DDBJ databases">
        <authorList>
            <person name="Schell T."/>
        </authorList>
    </citation>
    <scope>NUCLEOTIDE SEQUENCE</scope>
    <source>
        <strain evidence="1">M5</strain>
    </source>
</reference>
<protein>
    <recommendedName>
        <fullName evidence="3">VCBS repeat-containing protein</fullName>
    </recommendedName>
</protein>
<evidence type="ECO:0000313" key="2">
    <source>
        <dbReference type="Proteomes" id="UP000789390"/>
    </source>
</evidence>
<evidence type="ECO:0000313" key="1">
    <source>
        <dbReference type="EMBL" id="CAH0103863.1"/>
    </source>
</evidence>
<dbReference type="PANTHER" id="PTHR35836">
    <property type="entry name" value="VCBS REPEAT-CONTAINING PROTEIN"/>
    <property type="match status" value="1"/>
</dbReference>
<dbReference type="OrthoDB" id="10022113at2759"/>
<sequence length="432" mass="48550">MSYLDKESHLGLLVVTVFQFNVHNAIIMKSHEFLVVLLSVNTFKCLVDGQSVPTLPRLIGDISVAAPAFADIHESSDSSLPYAERFTLYLSTFKPFQIKTDPVLYVRSPGRYLYNVTNWPIDILANSALWPNNPDLLPKSVVPGYEGIVQPSGFLVPGKTKGQLQLYNMNAAIPSETEINIASSDANYSYHRTIWKDMDDDGDLDAVTARFHNTVEEQNFLWLENPGQAVPGWTQHTIYNQGPDVHFRNIQLNSSGLPFDCFIAGELWNERATLYCIPLDTKSGWNDPENIIMRIIDDTVGQTFDMLLEDFDNDGRIDFLLTSFDDRIRIGVKSGSVYIYEIPDDVFFTINGTWVRHVIADSFVPGGSNTMSPGTPQSFYPSAAYANEILPDGRNHRKWILVSGDDDGKIYVLRPTTDAANDFTPYEKNHSN</sequence>
<dbReference type="EMBL" id="CAKKLH010000116">
    <property type="protein sequence ID" value="CAH0103863.1"/>
    <property type="molecule type" value="Genomic_DNA"/>
</dbReference>
<comment type="caution">
    <text evidence="1">The sequence shown here is derived from an EMBL/GenBank/DDBJ whole genome shotgun (WGS) entry which is preliminary data.</text>
</comment>
<accession>A0A8J2RIM9</accession>
<dbReference type="InterPro" id="IPR028994">
    <property type="entry name" value="Integrin_alpha_N"/>
</dbReference>
<name>A0A8J2RIM9_9CRUS</name>
<gene>
    <name evidence="1" type="ORF">DGAL_LOCUS6540</name>
</gene>
<organism evidence="1 2">
    <name type="scientific">Daphnia galeata</name>
    <dbReference type="NCBI Taxonomy" id="27404"/>
    <lineage>
        <taxon>Eukaryota</taxon>
        <taxon>Metazoa</taxon>
        <taxon>Ecdysozoa</taxon>
        <taxon>Arthropoda</taxon>
        <taxon>Crustacea</taxon>
        <taxon>Branchiopoda</taxon>
        <taxon>Diplostraca</taxon>
        <taxon>Cladocera</taxon>
        <taxon>Anomopoda</taxon>
        <taxon>Daphniidae</taxon>
        <taxon>Daphnia</taxon>
    </lineage>
</organism>
<evidence type="ECO:0008006" key="3">
    <source>
        <dbReference type="Google" id="ProtNLM"/>
    </source>
</evidence>
<dbReference type="PANTHER" id="PTHR35836:SF1">
    <property type="entry name" value="VCBS REPEAT-CONTAINING PROTEIN"/>
    <property type="match status" value="1"/>
</dbReference>